<evidence type="ECO:0000259" key="9">
    <source>
        <dbReference type="PROSITE" id="PS50011"/>
    </source>
</evidence>
<dbReference type="Gene3D" id="1.10.510.10">
    <property type="entry name" value="Transferase(Phosphotransferase) domain 1"/>
    <property type="match status" value="1"/>
</dbReference>
<comment type="catalytic activity">
    <reaction evidence="7">
        <text>L-threonyl-[protein] + ATP = O-phospho-L-threonyl-[protein] + ADP + H(+)</text>
        <dbReference type="Rhea" id="RHEA:46608"/>
        <dbReference type="Rhea" id="RHEA-COMP:11060"/>
        <dbReference type="Rhea" id="RHEA-COMP:11605"/>
        <dbReference type="ChEBI" id="CHEBI:15378"/>
        <dbReference type="ChEBI" id="CHEBI:30013"/>
        <dbReference type="ChEBI" id="CHEBI:30616"/>
        <dbReference type="ChEBI" id="CHEBI:61977"/>
        <dbReference type="ChEBI" id="CHEBI:456216"/>
        <dbReference type="EC" id="2.7.11.1"/>
    </reaction>
</comment>
<evidence type="ECO:0000256" key="7">
    <source>
        <dbReference type="ARBA" id="ARBA00047899"/>
    </source>
</evidence>
<dbReference type="PROSITE" id="PS00108">
    <property type="entry name" value="PROTEIN_KINASE_ST"/>
    <property type="match status" value="1"/>
</dbReference>
<comment type="catalytic activity">
    <reaction evidence="8">
        <text>L-seryl-[protein] + ATP = O-phospho-L-seryl-[protein] + ADP + H(+)</text>
        <dbReference type="Rhea" id="RHEA:17989"/>
        <dbReference type="Rhea" id="RHEA-COMP:9863"/>
        <dbReference type="Rhea" id="RHEA-COMP:11604"/>
        <dbReference type="ChEBI" id="CHEBI:15378"/>
        <dbReference type="ChEBI" id="CHEBI:29999"/>
        <dbReference type="ChEBI" id="CHEBI:30616"/>
        <dbReference type="ChEBI" id="CHEBI:83421"/>
        <dbReference type="ChEBI" id="CHEBI:456216"/>
        <dbReference type="EC" id="2.7.11.1"/>
    </reaction>
</comment>
<proteinExistence type="predicted"/>
<dbReference type="Pfam" id="PF00069">
    <property type="entry name" value="Pkinase"/>
    <property type="match status" value="1"/>
</dbReference>
<protein>
    <recommendedName>
        <fullName evidence="1">non-specific serine/threonine protein kinase</fullName>
        <ecNumber evidence="1">2.7.11.1</ecNumber>
    </recommendedName>
</protein>
<reference evidence="10 11" key="1">
    <citation type="journal article" date="2019" name="Viruses">
        <title>Genome Analysis of a Novel Clade II.b Alphabaculovirus Obtained from Artaxa digramma.</title>
        <authorList>
            <person name="Li J."/>
            <person name="Duan X."/>
            <person name="Wang Q."/>
            <person name="Zhang L."/>
            <person name="Deng F."/>
            <person name="Wang H."/>
            <person name="Hu Z."/>
            <person name="Wang M."/>
            <person name="Wang J."/>
        </authorList>
    </citation>
    <scope>NUCLEOTIDE SEQUENCE [LARGE SCALE GENOMIC DNA]</scope>
    <source>
        <strain evidence="10 11">424</strain>
    </source>
</reference>
<keyword evidence="4" id="KW-0547">Nucleotide-binding</keyword>
<dbReference type="PANTHER" id="PTHR24356">
    <property type="entry name" value="SERINE/THREONINE-PROTEIN KINASE"/>
    <property type="match status" value="1"/>
</dbReference>
<dbReference type="PROSITE" id="PS50011">
    <property type="entry name" value="PROTEIN_KINASE_DOM"/>
    <property type="match status" value="1"/>
</dbReference>
<dbReference type="InterPro" id="IPR011009">
    <property type="entry name" value="Kinase-like_dom_sf"/>
</dbReference>
<dbReference type="GO" id="GO:0005524">
    <property type="term" value="F:ATP binding"/>
    <property type="evidence" value="ECO:0007669"/>
    <property type="project" value="UniProtKB-KW"/>
</dbReference>
<gene>
    <name evidence="10" type="primary">PK-1</name>
    <name evidence="10" type="ORF">Eudi_ORF3</name>
</gene>
<keyword evidence="2" id="KW-0723">Serine/threonine-protein kinase</keyword>
<dbReference type="SUPFAM" id="SSF56112">
    <property type="entry name" value="Protein kinase-like (PK-like)"/>
    <property type="match status" value="1"/>
</dbReference>
<dbReference type="InterPro" id="IPR000719">
    <property type="entry name" value="Prot_kinase_dom"/>
</dbReference>
<organism evidence="10 11">
    <name type="scientific">Artaxa digramma nucleopolyhedrovirus</name>
    <dbReference type="NCBI Taxonomy" id="3070910"/>
    <lineage>
        <taxon>Viruses</taxon>
        <taxon>Viruses incertae sedis</taxon>
        <taxon>Naldaviricetes</taxon>
        <taxon>Lefavirales</taxon>
        <taxon>Baculoviridae</taxon>
        <taxon>Alphabaculovirus</taxon>
        <taxon>Alphabaculovirus ardigrammae</taxon>
    </lineage>
</organism>
<evidence type="ECO:0000256" key="2">
    <source>
        <dbReference type="ARBA" id="ARBA00022527"/>
    </source>
</evidence>
<dbReference type="Gene3D" id="3.30.200.20">
    <property type="entry name" value="Phosphorylase Kinase, domain 1"/>
    <property type="match status" value="1"/>
</dbReference>
<dbReference type="InterPro" id="IPR050236">
    <property type="entry name" value="Ser_Thr_kinase_AGC"/>
</dbReference>
<name>A0AAE6R7P2_9ABAC</name>
<dbReference type="EMBL" id="MN233792">
    <property type="protein sequence ID" value="QHB21662.1"/>
    <property type="molecule type" value="Genomic_DNA"/>
</dbReference>
<dbReference type="Proteomes" id="UP000830275">
    <property type="component" value="Segment"/>
</dbReference>
<keyword evidence="11" id="KW-1185">Reference proteome</keyword>
<evidence type="ECO:0000256" key="3">
    <source>
        <dbReference type="ARBA" id="ARBA00022679"/>
    </source>
</evidence>
<evidence type="ECO:0000256" key="5">
    <source>
        <dbReference type="ARBA" id="ARBA00022777"/>
    </source>
</evidence>
<accession>A0AAE6R7P2</accession>
<keyword evidence="5" id="KW-0418">Kinase</keyword>
<dbReference type="SMART" id="SM00220">
    <property type="entry name" value="S_TKc"/>
    <property type="match status" value="1"/>
</dbReference>
<evidence type="ECO:0000256" key="4">
    <source>
        <dbReference type="ARBA" id="ARBA00022741"/>
    </source>
</evidence>
<evidence type="ECO:0000313" key="10">
    <source>
        <dbReference type="EMBL" id="QHB21662.1"/>
    </source>
</evidence>
<keyword evidence="6" id="KW-0067">ATP-binding</keyword>
<keyword evidence="3" id="KW-0808">Transferase</keyword>
<dbReference type="EC" id="2.7.11.1" evidence="1"/>
<evidence type="ECO:0000256" key="1">
    <source>
        <dbReference type="ARBA" id="ARBA00012513"/>
    </source>
</evidence>
<sequence length="267" mass="32186">MDMFLSEFMDFNKQFVEQKQYKLTNGKFGTVSVYKHEPTQKELLVKYIKNKSFNPIEPYVHHLMRNNKFFLKLYYSFDWLRGHLLIMDFIKEGDLFDLLKNEPYLCENKVKLIIMQVIDAVNALHEFKLIHNDIKLENILCNSRMQIFLCDYGLCQHVGTKSVYDGTLDYFSPEKINEEPYEIHFDWWAIGVLTFELLTNQNHPYKIDQDEDLSVDKLKRRQTLKICFPYEMSTNARQFISQMLNYQKTNRLCTYKKIKQHIFLMYN</sequence>
<dbReference type="GO" id="GO:0004674">
    <property type="term" value="F:protein serine/threonine kinase activity"/>
    <property type="evidence" value="ECO:0007669"/>
    <property type="project" value="UniProtKB-KW"/>
</dbReference>
<evidence type="ECO:0000256" key="6">
    <source>
        <dbReference type="ARBA" id="ARBA00022840"/>
    </source>
</evidence>
<dbReference type="InterPro" id="IPR008271">
    <property type="entry name" value="Ser/Thr_kinase_AS"/>
</dbReference>
<feature type="domain" description="Protein kinase" evidence="9">
    <location>
        <begin position="17"/>
        <end position="264"/>
    </location>
</feature>
<evidence type="ECO:0000256" key="8">
    <source>
        <dbReference type="ARBA" id="ARBA00048679"/>
    </source>
</evidence>
<evidence type="ECO:0000313" key="11">
    <source>
        <dbReference type="Proteomes" id="UP000830275"/>
    </source>
</evidence>